<dbReference type="GO" id="GO:0070497">
    <property type="term" value="F:6-carboxytetrahydropterin synthase activity"/>
    <property type="evidence" value="ECO:0007669"/>
    <property type="project" value="UniProtKB-EC"/>
</dbReference>
<evidence type="ECO:0000256" key="8">
    <source>
        <dbReference type="ARBA" id="ARBA00023239"/>
    </source>
</evidence>
<dbReference type="EC" id="4.1.2.50" evidence="4"/>
<keyword evidence="8" id="KW-0456">Lyase</keyword>
<dbReference type="SUPFAM" id="SSF55620">
    <property type="entry name" value="Tetrahydrobiopterin biosynthesis enzymes-like"/>
    <property type="match status" value="1"/>
</dbReference>
<protein>
    <recommendedName>
        <fullName evidence="5">6-carboxy-5,6,7,8-tetrahydropterin synthase</fullName>
        <ecNumber evidence="4">4.1.2.50</ecNumber>
    </recommendedName>
    <alternativeName>
        <fullName evidence="9">Queuosine biosynthesis protein QueD</fullName>
    </alternativeName>
</protein>
<dbReference type="AlphaFoldDB" id="A0A250L160"/>
<comment type="catalytic activity">
    <reaction evidence="10">
        <text>7,8-dihydroneopterin 3'-triphosphate + H2O = 6-carboxy-5,6,7,8-tetrahydropterin + triphosphate + acetaldehyde + 2 H(+)</text>
        <dbReference type="Rhea" id="RHEA:27966"/>
        <dbReference type="ChEBI" id="CHEBI:15343"/>
        <dbReference type="ChEBI" id="CHEBI:15377"/>
        <dbReference type="ChEBI" id="CHEBI:15378"/>
        <dbReference type="ChEBI" id="CHEBI:18036"/>
        <dbReference type="ChEBI" id="CHEBI:58462"/>
        <dbReference type="ChEBI" id="CHEBI:61032"/>
        <dbReference type="EC" id="4.1.2.50"/>
    </reaction>
</comment>
<dbReference type="EMBL" id="AP017928">
    <property type="protein sequence ID" value="BBA35819.1"/>
    <property type="molecule type" value="Genomic_DNA"/>
</dbReference>
<comment type="pathway">
    <text evidence="2">Purine metabolism; 7-cyano-7-deazaguanine biosynthesis.</text>
</comment>
<evidence type="ECO:0000256" key="3">
    <source>
        <dbReference type="ARBA" id="ARBA00008900"/>
    </source>
</evidence>
<sequence length="124" mass="14604">MYQLAITRDFIARHFLIGGDWGDETLEHSHHYKAEVLIEGEQLDRHGYLIDIVDLEQATMTLIGEFRDRVLNDLEPFRGLNPSLERFARIFWERLRDRLTLRGVKMTVKLWENETDWAAFGGSL</sequence>
<evidence type="ECO:0000313" key="12">
    <source>
        <dbReference type="Proteomes" id="UP000266313"/>
    </source>
</evidence>
<dbReference type="PANTHER" id="PTHR12589:SF7">
    <property type="entry name" value="6-PYRUVOYL TETRAHYDROBIOPTERIN SYNTHASE"/>
    <property type="match status" value="1"/>
</dbReference>
<dbReference type="KEGG" id="mmai:sS8_3887"/>
<dbReference type="GO" id="GO:0046872">
    <property type="term" value="F:metal ion binding"/>
    <property type="evidence" value="ECO:0007669"/>
    <property type="project" value="UniProtKB-KW"/>
</dbReference>
<evidence type="ECO:0000256" key="7">
    <source>
        <dbReference type="ARBA" id="ARBA00022833"/>
    </source>
</evidence>
<evidence type="ECO:0000256" key="6">
    <source>
        <dbReference type="ARBA" id="ARBA00022723"/>
    </source>
</evidence>
<evidence type="ECO:0000256" key="9">
    <source>
        <dbReference type="ARBA" id="ARBA00031449"/>
    </source>
</evidence>
<dbReference type="UniPathway" id="UPA00391"/>
<evidence type="ECO:0000256" key="2">
    <source>
        <dbReference type="ARBA" id="ARBA00005061"/>
    </source>
</evidence>
<dbReference type="RefSeq" id="WP_119631108.1">
    <property type="nucleotide sequence ID" value="NZ_AP017928.1"/>
</dbReference>
<dbReference type="Gene3D" id="3.30.479.10">
    <property type="entry name" value="6-pyruvoyl tetrahydropterin synthase/QueD"/>
    <property type="match status" value="1"/>
</dbReference>
<reference evidence="11 12" key="1">
    <citation type="submission" date="2016-12" db="EMBL/GenBank/DDBJ databases">
        <title>Genome sequencing of Methylocaldum marinum.</title>
        <authorList>
            <person name="Takeuchi M."/>
            <person name="Kamagata Y."/>
            <person name="Hiraoka S."/>
            <person name="Oshima K."/>
            <person name="Hattori M."/>
            <person name="Iwasaki W."/>
        </authorList>
    </citation>
    <scope>NUCLEOTIDE SEQUENCE [LARGE SCALE GENOMIC DNA]</scope>
    <source>
        <strain evidence="11 12">S8</strain>
    </source>
</reference>
<comment type="similarity">
    <text evidence="3">Belongs to the PTPS family. QueD subfamily.</text>
</comment>
<accession>A0A250L160</accession>
<dbReference type="Pfam" id="PF01242">
    <property type="entry name" value="PTPS"/>
    <property type="match status" value="1"/>
</dbReference>
<evidence type="ECO:0000256" key="10">
    <source>
        <dbReference type="ARBA" id="ARBA00048807"/>
    </source>
</evidence>
<dbReference type="Proteomes" id="UP000266313">
    <property type="component" value="Chromosome"/>
</dbReference>
<dbReference type="OrthoDB" id="9804698at2"/>
<dbReference type="InterPro" id="IPR007115">
    <property type="entry name" value="6-PTP_synth/QueD"/>
</dbReference>
<dbReference type="InterPro" id="IPR038418">
    <property type="entry name" value="6-PTP_synth/QueD_sf"/>
</dbReference>
<name>A0A250L160_9GAMM</name>
<evidence type="ECO:0000313" key="11">
    <source>
        <dbReference type="EMBL" id="BBA35819.1"/>
    </source>
</evidence>
<organism evidence="11 12">
    <name type="scientific">Methylocaldum marinum</name>
    <dbReference type="NCBI Taxonomy" id="1432792"/>
    <lineage>
        <taxon>Bacteria</taxon>
        <taxon>Pseudomonadati</taxon>
        <taxon>Pseudomonadota</taxon>
        <taxon>Gammaproteobacteria</taxon>
        <taxon>Methylococcales</taxon>
        <taxon>Methylococcaceae</taxon>
        <taxon>Methylocaldum</taxon>
    </lineage>
</organism>
<keyword evidence="6" id="KW-0479">Metal-binding</keyword>
<keyword evidence="7" id="KW-0862">Zinc</keyword>
<proteinExistence type="inferred from homology"/>
<dbReference type="PANTHER" id="PTHR12589">
    <property type="entry name" value="PYRUVOYL TETRAHYDROBIOPTERIN SYNTHASE"/>
    <property type="match status" value="1"/>
</dbReference>
<evidence type="ECO:0000256" key="4">
    <source>
        <dbReference type="ARBA" id="ARBA00012982"/>
    </source>
</evidence>
<evidence type="ECO:0000256" key="5">
    <source>
        <dbReference type="ARBA" id="ARBA00018141"/>
    </source>
</evidence>
<comment type="cofactor">
    <cofactor evidence="1">
        <name>Zn(2+)</name>
        <dbReference type="ChEBI" id="CHEBI:29105"/>
    </cofactor>
</comment>
<keyword evidence="12" id="KW-1185">Reference proteome</keyword>
<evidence type="ECO:0000256" key="1">
    <source>
        <dbReference type="ARBA" id="ARBA00001947"/>
    </source>
</evidence>
<gene>
    <name evidence="11" type="ORF">sS8_3887</name>
</gene>